<evidence type="ECO:0000313" key="4">
    <source>
        <dbReference type="EMBL" id="OGK45873.1"/>
    </source>
</evidence>
<evidence type="ECO:0000313" key="5">
    <source>
        <dbReference type="Proteomes" id="UP000177141"/>
    </source>
</evidence>
<keyword evidence="1" id="KW-0808">Transferase</keyword>
<reference evidence="4 5" key="1">
    <citation type="journal article" date="2016" name="Nat. Commun.">
        <title>Thousands of microbial genomes shed light on interconnected biogeochemical processes in an aquifer system.</title>
        <authorList>
            <person name="Anantharaman K."/>
            <person name="Brown C.T."/>
            <person name="Hug L.A."/>
            <person name="Sharon I."/>
            <person name="Castelle C.J."/>
            <person name="Probst A.J."/>
            <person name="Thomas B.C."/>
            <person name="Singh A."/>
            <person name="Wilkins M.J."/>
            <person name="Karaoz U."/>
            <person name="Brodie E.L."/>
            <person name="Williams K.H."/>
            <person name="Hubbard S.S."/>
            <person name="Banfield J.F."/>
        </authorList>
    </citation>
    <scope>NUCLEOTIDE SEQUENCE [LARGE SCALE GENOMIC DNA]</scope>
</reference>
<dbReference type="PANTHER" id="PTHR43800">
    <property type="entry name" value="PEPTIDYL-LYSINE N-ACETYLTRANSFERASE YJAB"/>
    <property type="match status" value="1"/>
</dbReference>
<keyword evidence="2" id="KW-0012">Acyltransferase</keyword>
<name>A0A1F7IR87_9BACT</name>
<dbReference type="CDD" id="cd04301">
    <property type="entry name" value="NAT_SF"/>
    <property type="match status" value="1"/>
</dbReference>
<dbReference type="STRING" id="1802061.A3A93_01010"/>
<dbReference type="PROSITE" id="PS51186">
    <property type="entry name" value="GNAT"/>
    <property type="match status" value="1"/>
</dbReference>
<feature type="domain" description="N-acetyltransferase" evidence="3">
    <location>
        <begin position="2"/>
        <end position="160"/>
    </location>
</feature>
<dbReference type="InterPro" id="IPR000182">
    <property type="entry name" value="GNAT_dom"/>
</dbReference>
<organism evidence="4 5">
    <name type="scientific">Candidatus Roizmanbacteria bacterium RIFCSPLOWO2_01_FULL_38_12</name>
    <dbReference type="NCBI Taxonomy" id="1802061"/>
    <lineage>
        <taxon>Bacteria</taxon>
        <taxon>Candidatus Roizmaniibacteriota</taxon>
    </lineage>
</organism>
<accession>A0A1F7IR87</accession>
<dbReference type="InterPro" id="IPR016181">
    <property type="entry name" value="Acyl_CoA_acyltransferase"/>
</dbReference>
<sequence>MLTYEVLKEDDWKELHDVALTSWLYTYKNIYSADFIRKFIEENYSREAIKNSLDWAKKNNGFNYVAKDDNKIVGYITFGPFEKTWRLWRIYLLPDYIGKGIGNDLLGLGEKYIKEKKARDYFIFVHKENKLGKNFYKKKGFIHMPDKDKEDEFYMKKHLM</sequence>
<dbReference type="AlphaFoldDB" id="A0A1F7IR87"/>
<proteinExistence type="predicted"/>
<dbReference type="SUPFAM" id="SSF55729">
    <property type="entry name" value="Acyl-CoA N-acyltransferases (Nat)"/>
    <property type="match status" value="1"/>
</dbReference>
<gene>
    <name evidence="4" type="ORF">A3A93_01010</name>
</gene>
<dbReference type="PANTHER" id="PTHR43800:SF1">
    <property type="entry name" value="PEPTIDYL-LYSINE N-ACETYLTRANSFERASE YJAB"/>
    <property type="match status" value="1"/>
</dbReference>
<comment type="caution">
    <text evidence="4">The sequence shown here is derived from an EMBL/GenBank/DDBJ whole genome shotgun (WGS) entry which is preliminary data.</text>
</comment>
<evidence type="ECO:0000256" key="2">
    <source>
        <dbReference type="ARBA" id="ARBA00023315"/>
    </source>
</evidence>
<protein>
    <recommendedName>
        <fullName evidence="3">N-acetyltransferase domain-containing protein</fullName>
    </recommendedName>
</protein>
<evidence type="ECO:0000256" key="1">
    <source>
        <dbReference type="ARBA" id="ARBA00022679"/>
    </source>
</evidence>
<dbReference type="EMBL" id="MGAL01000046">
    <property type="protein sequence ID" value="OGK45873.1"/>
    <property type="molecule type" value="Genomic_DNA"/>
</dbReference>
<dbReference type="Proteomes" id="UP000177141">
    <property type="component" value="Unassembled WGS sequence"/>
</dbReference>
<dbReference type="GO" id="GO:0016747">
    <property type="term" value="F:acyltransferase activity, transferring groups other than amino-acyl groups"/>
    <property type="evidence" value="ECO:0007669"/>
    <property type="project" value="InterPro"/>
</dbReference>
<dbReference type="Gene3D" id="3.40.630.30">
    <property type="match status" value="1"/>
</dbReference>
<dbReference type="Pfam" id="PF00583">
    <property type="entry name" value="Acetyltransf_1"/>
    <property type="match status" value="1"/>
</dbReference>
<evidence type="ECO:0000259" key="3">
    <source>
        <dbReference type="PROSITE" id="PS51186"/>
    </source>
</evidence>